<feature type="transmembrane region" description="Helical" evidence="1">
    <location>
        <begin position="236"/>
        <end position="257"/>
    </location>
</feature>
<organism evidence="2 3">
    <name type="scientific">Paenibacillus thalictri</name>
    <dbReference type="NCBI Taxonomy" id="2527873"/>
    <lineage>
        <taxon>Bacteria</taxon>
        <taxon>Bacillati</taxon>
        <taxon>Bacillota</taxon>
        <taxon>Bacilli</taxon>
        <taxon>Bacillales</taxon>
        <taxon>Paenibacillaceae</taxon>
        <taxon>Paenibacillus</taxon>
    </lineage>
</organism>
<feature type="transmembrane region" description="Helical" evidence="1">
    <location>
        <begin position="192"/>
        <end position="215"/>
    </location>
</feature>
<comment type="caution">
    <text evidence="2">The sequence shown here is derived from an EMBL/GenBank/DDBJ whole genome shotgun (WGS) entry which is preliminary data.</text>
</comment>
<feature type="transmembrane region" description="Helical" evidence="1">
    <location>
        <begin position="304"/>
        <end position="322"/>
    </location>
</feature>
<feature type="transmembrane region" description="Helical" evidence="1">
    <location>
        <begin position="69"/>
        <end position="94"/>
    </location>
</feature>
<sequence>MNRYLVTNSPVPNELGLAIPGNLPFFEVLLVVAFVLHILFVNILVAGSVSAVYNEVIGIVRKDAIADKFAYLLATQVSIVKSIAVVLGIAPLLIISTIYTQFFYPSTILIGKMWLMLIPLLIVALLALYAYKFSWERLKERKKLHLSFGIAGTLILLFVPLLFITNVVSMLYPELWETSRGFWRSLFAYPTIWQRYMHFTAASFSMLGIYLVWWSSRAGKRHGEEIAAQIAAHGKTFGKAIAAGFTIAQLAAGPYLLLSMSPVVRRAFMGGSLLHTALLAIAILLAIVLCVMLVRLVKTDNRQLFRNSVIVLLVVLSLMSWIRHEVREIQLEPYMEQSPRNVQP</sequence>
<dbReference type="RefSeq" id="WP_131018178.1">
    <property type="nucleotide sequence ID" value="NZ_SIRE01000035.1"/>
</dbReference>
<evidence type="ECO:0000256" key="1">
    <source>
        <dbReference type="SAM" id="Phobius"/>
    </source>
</evidence>
<reference evidence="2 3" key="1">
    <citation type="submission" date="2019-02" db="EMBL/GenBank/DDBJ databases">
        <title>Paenibacillus sp. nov., isolated from surface-sterilized tissue of Thalictrum simplex L.</title>
        <authorList>
            <person name="Tuo L."/>
        </authorList>
    </citation>
    <scope>NUCLEOTIDE SEQUENCE [LARGE SCALE GENOMIC DNA]</scope>
    <source>
        <strain evidence="2 3">N2SHLJ1</strain>
    </source>
</reference>
<dbReference type="Proteomes" id="UP000293142">
    <property type="component" value="Unassembled WGS sequence"/>
</dbReference>
<dbReference type="AlphaFoldDB" id="A0A4Q9DF85"/>
<keyword evidence="3" id="KW-1185">Reference proteome</keyword>
<dbReference type="EMBL" id="SIRE01000035">
    <property type="protein sequence ID" value="TBL69915.1"/>
    <property type="molecule type" value="Genomic_DNA"/>
</dbReference>
<keyword evidence="1" id="KW-0812">Transmembrane</keyword>
<feature type="transmembrane region" description="Helical" evidence="1">
    <location>
        <begin position="146"/>
        <end position="172"/>
    </location>
</feature>
<evidence type="ECO:0000313" key="3">
    <source>
        <dbReference type="Proteomes" id="UP000293142"/>
    </source>
</evidence>
<protein>
    <submittedName>
        <fullName evidence="2">Cytochrome c class I</fullName>
    </submittedName>
</protein>
<feature type="transmembrane region" description="Helical" evidence="1">
    <location>
        <begin position="277"/>
        <end position="297"/>
    </location>
</feature>
<dbReference type="OrthoDB" id="9814063at2"/>
<proteinExistence type="predicted"/>
<gene>
    <name evidence="2" type="ORF">EYB31_34650</name>
</gene>
<keyword evidence="1" id="KW-1133">Transmembrane helix</keyword>
<feature type="transmembrane region" description="Helical" evidence="1">
    <location>
        <begin position="25"/>
        <end position="49"/>
    </location>
</feature>
<name>A0A4Q9DF85_9BACL</name>
<accession>A0A4Q9DF85</accession>
<evidence type="ECO:0000313" key="2">
    <source>
        <dbReference type="EMBL" id="TBL69915.1"/>
    </source>
</evidence>
<feature type="transmembrane region" description="Helical" evidence="1">
    <location>
        <begin position="114"/>
        <end position="134"/>
    </location>
</feature>
<keyword evidence="1" id="KW-0472">Membrane</keyword>